<dbReference type="InterPro" id="IPR009880">
    <property type="entry name" value="Glyoxal_oxidase_N"/>
</dbReference>
<dbReference type="InterPro" id="IPR006652">
    <property type="entry name" value="Kelch_1"/>
</dbReference>
<dbReference type="InterPro" id="IPR008979">
    <property type="entry name" value="Galactose-bd-like_sf"/>
</dbReference>
<reference evidence="3" key="1">
    <citation type="journal article" date="2016" name="BMC Genomics">
        <title>Genome sequence and comparative analysis of clavicipitaceous insect-pathogenic fungus Aschersonia badia with Metarhizium spp.</title>
        <authorList>
            <person name="Agrawal Y."/>
            <person name="Narwani T."/>
            <person name="Subramanian S."/>
        </authorList>
    </citation>
    <scope>NUCLEOTIDE SEQUENCE</scope>
    <source>
        <strain evidence="3">MTCC 10142</strain>
    </source>
</reference>
<name>A0A173G994_9HYPO</name>
<dbReference type="SUPFAM" id="SSF49785">
    <property type="entry name" value="Galactose-binding domain-like"/>
    <property type="match status" value="1"/>
</dbReference>
<dbReference type="InterPro" id="IPR000421">
    <property type="entry name" value="FA58C"/>
</dbReference>
<sequence length="726" mass="79259">MRCLTAAHLGLASAAAASHAYLEEAMRGERIRGGVAVYDEPKWEPDFSDMSRPYKAFRITREDWKVYCTSEYSPCEAAIDGDNATSWISDGTRGTQNLTIDLQHPHIVSAVVVLPPPAPRGADDTRLLITEHQVLISSDNETWAGPVAYGMWPDTNRQRMSKFEPVAARYVRLVATSTASAIGIAEINLYGNLYTIASDPGQRGSWGPTIDFPVVPAAAAQEAGGQVVVWSSWRDDQFHSTPGGKTAMARWDWTSGAVTKRVVSDTHHDMFCPGVSIDGTGMMVVTGGNDAAQTSLYNAQADRWERAADMKIERGYQSSATLSDGRVFVIGGSWSGSSNYAKDGEVYDPATRTWTKLPGAKVAPMLTHDGRGSSRSDNHGWIFGWKNGSVFQAGPSQMMHWYHTDGKGNVTAAGNRTDGQDAMSGNAVMFDAVSGQIVSFGGSPSYDRAWANKDAHIITLSSADHNASVQKAGQDGQGMTTERVFHTSVVLPDGTVFIAGGQEFGEAFNEENARFTPELYDPRTNTFTKLQTNNLIRVYHSVSILTPNATVLNGGGGLCGKCSANHYDAQVFSPPYLFTKRGTLRKRPESTVDGSRFHVGDTISFSTNMPVHTASLIRLSSNTHTVNTDQRRVPLDIAKARVQRRRHPHAYTTSLPDDAGILAPGYWMFFVLTKAGTPSVAKIIFIGPRGAPSERVWPATHSPHHGFEKGSWQQWRLVRFFLTICR</sequence>
<keyword evidence="1" id="KW-0732">Signal</keyword>
<evidence type="ECO:0000313" key="3">
    <source>
        <dbReference type="EMBL" id="ANH22769.1"/>
    </source>
</evidence>
<dbReference type="Gene3D" id="2.130.10.80">
    <property type="entry name" value="Galactose oxidase/kelch, beta-propeller"/>
    <property type="match status" value="1"/>
</dbReference>
<dbReference type="Pfam" id="PF01344">
    <property type="entry name" value="Kelch_1"/>
    <property type="match status" value="1"/>
</dbReference>
<dbReference type="AlphaFoldDB" id="A0A173G994"/>
<proteinExistence type="predicted"/>
<dbReference type="EMBL" id="KU202384">
    <property type="protein sequence ID" value="ANH22769.1"/>
    <property type="molecule type" value="Genomic_DNA"/>
</dbReference>
<protein>
    <recommendedName>
        <fullName evidence="2">F5/8 type C domain-containing protein</fullName>
    </recommendedName>
</protein>
<dbReference type="PROSITE" id="PS50022">
    <property type="entry name" value="FA58C_3"/>
    <property type="match status" value="1"/>
</dbReference>
<feature type="non-terminal residue" evidence="3">
    <location>
        <position position="726"/>
    </location>
</feature>
<dbReference type="SUPFAM" id="SSF50965">
    <property type="entry name" value="Galactose oxidase, central domain"/>
    <property type="match status" value="1"/>
</dbReference>
<organism evidence="3">
    <name type="scientific">Hypocrella siamensis</name>
    <dbReference type="NCBI Taxonomy" id="696354"/>
    <lineage>
        <taxon>Eukaryota</taxon>
        <taxon>Fungi</taxon>
        <taxon>Dikarya</taxon>
        <taxon>Ascomycota</taxon>
        <taxon>Pezizomycotina</taxon>
        <taxon>Sordariomycetes</taxon>
        <taxon>Hypocreomycetidae</taxon>
        <taxon>Hypocreales</taxon>
        <taxon>Clavicipitaceae</taxon>
        <taxon>Hypocrella</taxon>
    </lineage>
</organism>
<dbReference type="Pfam" id="PF09118">
    <property type="entry name" value="GO-like_E_set"/>
    <property type="match status" value="1"/>
</dbReference>
<dbReference type="Pfam" id="PF07250">
    <property type="entry name" value="Glyoxal_oxid_N"/>
    <property type="match status" value="1"/>
</dbReference>
<feature type="domain" description="F5/8 type C" evidence="2">
    <location>
        <begin position="80"/>
        <end position="192"/>
    </location>
</feature>
<dbReference type="PANTHER" id="PTHR32208:SF68">
    <property type="entry name" value="GALACTOSE OXIDASE"/>
    <property type="match status" value="1"/>
</dbReference>
<dbReference type="Pfam" id="PF00754">
    <property type="entry name" value="F5_F8_type_C"/>
    <property type="match status" value="1"/>
</dbReference>
<dbReference type="PANTHER" id="PTHR32208">
    <property type="entry name" value="SECRETED PROTEIN-RELATED"/>
    <property type="match status" value="1"/>
</dbReference>
<dbReference type="Gene3D" id="2.60.120.260">
    <property type="entry name" value="Galactose-binding domain-like"/>
    <property type="match status" value="1"/>
</dbReference>
<dbReference type="InterPro" id="IPR014756">
    <property type="entry name" value="Ig_E-set"/>
</dbReference>
<accession>A0A173G994</accession>
<dbReference type="SMART" id="SM00612">
    <property type="entry name" value="Kelch"/>
    <property type="match status" value="3"/>
</dbReference>
<dbReference type="InterPro" id="IPR037293">
    <property type="entry name" value="Gal_Oxidase_central_sf"/>
</dbReference>
<dbReference type="CDD" id="cd02851">
    <property type="entry name" value="E_set_GO_C"/>
    <property type="match status" value="1"/>
</dbReference>
<dbReference type="SUPFAM" id="SSF81296">
    <property type="entry name" value="E set domains"/>
    <property type="match status" value="1"/>
</dbReference>
<dbReference type="InterPro" id="IPR013783">
    <property type="entry name" value="Ig-like_fold"/>
</dbReference>
<dbReference type="Gene3D" id="2.60.40.10">
    <property type="entry name" value="Immunoglobulins"/>
    <property type="match status" value="1"/>
</dbReference>
<dbReference type="InterPro" id="IPR011043">
    <property type="entry name" value="Gal_Oxase/kelch_b-propeller"/>
</dbReference>
<dbReference type="InterPro" id="IPR015202">
    <property type="entry name" value="GO-like_E_set"/>
</dbReference>
<evidence type="ECO:0000259" key="2">
    <source>
        <dbReference type="PROSITE" id="PS50022"/>
    </source>
</evidence>
<evidence type="ECO:0000256" key="1">
    <source>
        <dbReference type="ARBA" id="ARBA00022729"/>
    </source>
</evidence>